<dbReference type="Gene3D" id="3.90.79.10">
    <property type="entry name" value="Nucleoside Triphosphate Pyrophosphohydrolase"/>
    <property type="match status" value="1"/>
</dbReference>
<dbReference type="GO" id="GO:0004081">
    <property type="term" value="F:bis(5'-nucleosyl)-tetraphosphatase (asymmetrical) activity"/>
    <property type="evidence" value="ECO:0007669"/>
    <property type="project" value="TreeGrafter"/>
</dbReference>
<evidence type="ECO:0000313" key="5">
    <source>
        <dbReference type="Proteomes" id="UP000002774"/>
    </source>
</evidence>
<dbReference type="AlphaFoldDB" id="H1Y3S4"/>
<dbReference type="Pfam" id="PF00293">
    <property type="entry name" value="NUDIX"/>
    <property type="match status" value="1"/>
</dbReference>
<dbReference type="PANTHER" id="PTHR21340:SF0">
    <property type="entry name" value="BIS(5'-NUCLEOSYL)-TETRAPHOSPHATASE [ASYMMETRICAL]"/>
    <property type="match status" value="1"/>
</dbReference>
<dbReference type="InterPro" id="IPR051325">
    <property type="entry name" value="Nudix_hydrolase_domain"/>
</dbReference>
<evidence type="ECO:0000259" key="3">
    <source>
        <dbReference type="PROSITE" id="PS51462"/>
    </source>
</evidence>
<keyword evidence="1 2" id="KW-0378">Hydrolase</keyword>
<proteinExistence type="inferred from homology"/>
<dbReference type="PROSITE" id="PS51462">
    <property type="entry name" value="NUDIX"/>
    <property type="match status" value="1"/>
</dbReference>
<dbReference type="OrthoDB" id="9816289at2"/>
<feature type="domain" description="Nudix hydrolase" evidence="3">
    <location>
        <begin position="72"/>
        <end position="199"/>
    </location>
</feature>
<dbReference type="HOGENOM" id="CLU_104636_0_0_10"/>
<evidence type="ECO:0000313" key="4">
    <source>
        <dbReference type="EMBL" id="EHQ30336.1"/>
    </source>
</evidence>
<organism evidence="4 5">
    <name type="scientific">Mucilaginibacter paludis DSM 18603</name>
    <dbReference type="NCBI Taxonomy" id="714943"/>
    <lineage>
        <taxon>Bacteria</taxon>
        <taxon>Pseudomonadati</taxon>
        <taxon>Bacteroidota</taxon>
        <taxon>Sphingobacteriia</taxon>
        <taxon>Sphingobacteriales</taxon>
        <taxon>Sphingobacteriaceae</taxon>
        <taxon>Mucilaginibacter</taxon>
    </lineage>
</organism>
<dbReference type="RefSeq" id="WP_008511981.1">
    <property type="nucleotide sequence ID" value="NZ_CM001403.1"/>
</dbReference>
<dbReference type="CDD" id="cd03673">
    <property type="entry name" value="NUDIX_Ap6A_hydrolase"/>
    <property type="match status" value="1"/>
</dbReference>
<dbReference type="STRING" id="714943.Mucpa_6280"/>
<dbReference type="SUPFAM" id="SSF55811">
    <property type="entry name" value="Nudix"/>
    <property type="match status" value="1"/>
</dbReference>
<protein>
    <submittedName>
        <fullName evidence="4">NUDIX hydrolase</fullName>
    </submittedName>
</protein>
<reference evidence="4" key="1">
    <citation type="submission" date="2011-09" db="EMBL/GenBank/DDBJ databases">
        <title>The permanent draft genome of Mucilaginibacter paludis DSM 18603.</title>
        <authorList>
            <consortium name="US DOE Joint Genome Institute (JGI-PGF)"/>
            <person name="Lucas S."/>
            <person name="Han J."/>
            <person name="Lapidus A."/>
            <person name="Bruce D."/>
            <person name="Goodwin L."/>
            <person name="Pitluck S."/>
            <person name="Peters L."/>
            <person name="Kyrpides N."/>
            <person name="Mavromatis K."/>
            <person name="Ivanova N."/>
            <person name="Mikhailova N."/>
            <person name="Held B."/>
            <person name="Detter J.C."/>
            <person name="Tapia R."/>
            <person name="Han C."/>
            <person name="Land M."/>
            <person name="Hauser L."/>
            <person name="Markowitz V."/>
            <person name="Cheng J.-F."/>
            <person name="Hugenholtz P."/>
            <person name="Woyke T."/>
            <person name="Wu D."/>
            <person name="Tindall B."/>
            <person name="Brambilla E."/>
            <person name="Klenk H.-P."/>
            <person name="Eisen J.A."/>
        </authorList>
    </citation>
    <scope>NUCLEOTIDE SEQUENCE [LARGE SCALE GENOMIC DNA]</scope>
    <source>
        <strain evidence="4">DSM 18603</strain>
    </source>
</reference>
<dbReference type="InterPro" id="IPR020084">
    <property type="entry name" value="NUDIX_hydrolase_CS"/>
</dbReference>
<evidence type="ECO:0000256" key="1">
    <source>
        <dbReference type="ARBA" id="ARBA00022801"/>
    </source>
</evidence>
<dbReference type="PROSITE" id="PS00893">
    <property type="entry name" value="NUDIX_BOX"/>
    <property type="match status" value="1"/>
</dbReference>
<dbReference type="EMBL" id="CM001403">
    <property type="protein sequence ID" value="EHQ30336.1"/>
    <property type="molecule type" value="Genomic_DNA"/>
</dbReference>
<gene>
    <name evidence="4" type="ORF">Mucpa_6280</name>
</gene>
<dbReference type="InterPro" id="IPR000086">
    <property type="entry name" value="NUDIX_hydrolase_dom"/>
</dbReference>
<dbReference type="eggNOG" id="COG1051">
    <property type="taxonomic scope" value="Bacteria"/>
</dbReference>
<dbReference type="GO" id="GO:0006754">
    <property type="term" value="P:ATP biosynthetic process"/>
    <property type="evidence" value="ECO:0007669"/>
    <property type="project" value="TreeGrafter"/>
</dbReference>
<name>H1Y3S4_9SPHI</name>
<dbReference type="PRINTS" id="PR00502">
    <property type="entry name" value="NUDIXFAMILY"/>
</dbReference>
<dbReference type="InterPro" id="IPR020476">
    <property type="entry name" value="Nudix_hydrolase"/>
</dbReference>
<accession>H1Y3S4</accession>
<comment type="similarity">
    <text evidence="2">Belongs to the Nudix hydrolase family.</text>
</comment>
<sequence>MAQIYRIYINQKTLLITESIPANLTNFQQIEHQSFDLKIIYPLILEHYKGYNFFVICNDARAFFKKITKAIPVIEAAGGLVKNERKEYLFIYRNDKWDLPKGKIEKGEKVKEAAVREVEEECGITVKKLGKRICKTYHAYIYRGEVVLKKTYWFKMKCEGQEKLKPQKEEGITDARWFVPEKMNVITKNTFPSILEVMETVELVKDKAKLP</sequence>
<evidence type="ECO:0000256" key="2">
    <source>
        <dbReference type="RuleBase" id="RU003476"/>
    </source>
</evidence>
<keyword evidence="5" id="KW-1185">Reference proteome</keyword>
<dbReference type="PANTHER" id="PTHR21340">
    <property type="entry name" value="DIADENOSINE 5,5-P1,P4-TETRAPHOSPHATE PYROPHOSPHOHYDROLASE MUTT"/>
    <property type="match status" value="1"/>
</dbReference>
<dbReference type="GO" id="GO:0006167">
    <property type="term" value="P:AMP biosynthetic process"/>
    <property type="evidence" value="ECO:0007669"/>
    <property type="project" value="TreeGrafter"/>
</dbReference>
<dbReference type="Proteomes" id="UP000002774">
    <property type="component" value="Chromosome"/>
</dbReference>
<dbReference type="InterPro" id="IPR015797">
    <property type="entry name" value="NUDIX_hydrolase-like_dom_sf"/>
</dbReference>